<feature type="transmembrane region" description="Helical" evidence="1">
    <location>
        <begin position="48"/>
        <end position="69"/>
    </location>
</feature>
<evidence type="ECO:0000313" key="2">
    <source>
        <dbReference type="EnsemblMetazoa" id="GBRI022183-PA"/>
    </source>
</evidence>
<dbReference type="EnsemblMetazoa" id="GBRI022183-RA">
    <property type="protein sequence ID" value="GBRI022183-PA"/>
    <property type="gene ID" value="GBRI022183"/>
</dbReference>
<reference evidence="2" key="2">
    <citation type="submission" date="2020-05" db="UniProtKB">
        <authorList>
            <consortium name="EnsemblMetazoa"/>
        </authorList>
    </citation>
    <scope>IDENTIFICATION</scope>
    <source>
        <strain evidence="2">IAEA</strain>
    </source>
</reference>
<keyword evidence="1" id="KW-0472">Membrane</keyword>
<reference evidence="3" key="1">
    <citation type="submission" date="2014-03" db="EMBL/GenBank/DDBJ databases">
        <authorList>
            <person name="Aksoy S."/>
            <person name="Warren W."/>
            <person name="Wilson R.K."/>
        </authorList>
    </citation>
    <scope>NUCLEOTIDE SEQUENCE [LARGE SCALE GENOMIC DNA]</scope>
    <source>
        <strain evidence="3">IAEA</strain>
    </source>
</reference>
<organism evidence="2 3">
    <name type="scientific">Glossina brevipalpis</name>
    <dbReference type="NCBI Taxonomy" id="37001"/>
    <lineage>
        <taxon>Eukaryota</taxon>
        <taxon>Metazoa</taxon>
        <taxon>Ecdysozoa</taxon>
        <taxon>Arthropoda</taxon>
        <taxon>Hexapoda</taxon>
        <taxon>Insecta</taxon>
        <taxon>Pterygota</taxon>
        <taxon>Neoptera</taxon>
        <taxon>Endopterygota</taxon>
        <taxon>Diptera</taxon>
        <taxon>Brachycera</taxon>
        <taxon>Muscomorpha</taxon>
        <taxon>Hippoboscoidea</taxon>
        <taxon>Glossinidae</taxon>
        <taxon>Glossina</taxon>
    </lineage>
</organism>
<protein>
    <submittedName>
        <fullName evidence="2">Uncharacterized protein</fullName>
    </submittedName>
</protein>
<dbReference type="Proteomes" id="UP000091820">
    <property type="component" value="Unassembled WGS sequence"/>
</dbReference>
<name>A0A1A9WJP0_9MUSC</name>
<sequence>MCTEYKEPYSPNSELLIIPRRRQSIIKHTEAVAASSISSSSSSGGSSLYALVYVCCYVCVLLITLVYVWDIIDIVSVIRKQNKILIRVIGFESNNIRTVKPSFVRKTILKRCLEVVNGIYKASDAGSGYFSGPLAIASA</sequence>
<evidence type="ECO:0000313" key="3">
    <source>
        <dbReference type="Proteomes" id="UP000091820"/>
    </source>
</evidence>
<proteinExistence type="predicted"/>
<keyword evidence="3" id="KW-1185">Reference proteome</keyword>
<keyword evidence="1" id="KW-0812">Transmembrane</keyword>
<keyword evidence="1" id="KW-1133">Transmembrane helix</keyword>
<dbReference type="AlphaFoldDB" id="A0A1A9WJP0"/>
<accession>A0A1A9WJP0</accession>
<dbReference type="VEuPathDB" id="VectorBase:GBRI022183"/>
<evidence type="ECO:0000256" key="1">
    <source>
        <dbReference type="SAM" id="Phobius"/>
    </source>
</evidence>